<dbReference type="Pfam" id="PF13443">
    <property type="entry name" value="HTH_26"/>
    <property type="match status" value="1"/>
</dbReference>
<dbReference type="OrthoDB" id="9803760at2"/>
<proteinExistence type="predicted"/>
<dbReference type="Gene3D" id="1.10.260.40">
    <property type="entry name" value="lambda repressor-like DNA-binding domains"/>
    <property type="match status" value="1"/>
</dbReference>
<organism evidence="2 3">
    <name type="scientific">Ktedonosporobacter rubrisoli</name>
    <dbReference type="NCBI Taxonomy" id="2509675"/>
    <lineage>
        <taxon>Bacteria</taxon>
        <taxon>Bacillati</taxon>
        <taxon>Chloroflexota</taxon>
        <taxon>Ktedonobacteria</taxon>
        <taxon>Ktedonobacterales</taxon>
        <taxon>Ktedonosporobacteraceae</taxon>
        <taxon>Ktedonosporobacter</taxon>
    </lineage>
</organism>
<protein>
    <submittedName>
        <fullName evidence="2">XRE family transcriptional regulator</fullName>
    </submittedName>
</protein>
<dbReference type="EMBL" id="CP035758">
    <property type="protein sequence ID" value="QBD81105.1"/>
    <property type="molecule type" value="Genomic_DNA"/>
</dbReference>
<feature type="domain" description="HTH cro/C1-type" evidence="1">
    <location>
        <begin position="6"/>
        <end position="61"/>
    </location>
</feature>
<dbReference type="Proteomes" id="UP000290365">
    <property type="component" value="Chromosome"/>
</dbReference>
<dbReference type="CDD" id="cd00093">
    <property type="entry name" value="HTH_XRE"/>
    <property type="match status" value="1"/>
</dbReference>
<evidence type="ECO:0000313" key="3">
    <source>
        <dbReference type="Proteomes" id="UP000290365"/>
    </source>
</evidence>
<dbReference type="SUPFAM" id="SSF47413">
    <property type="entry name" value="lambda repressor-like DNA-binding domains"/>
    <property type="match status" value="1"/>
</dbReference>
<sequence length="73" mass="8163">MIRLKVKEVAEARGFNQSSLARGSNLGFSTIQRLFRDPYREVSTVTLEKIAKALDVSVHDLIEEVDDKPSASE</sequence>
<dbReference type="InterPro" id="IPR010982">
    <property type="entry name" value="Lambda_DNA-bd_dom_sf"/>
</dbReference>
<dbReference type="KEGG" id="kbs:EPA93_36090"/>
<dbReference type="GO" id="GO:0003677">
    <property type="term" value="F:DNA binding"/>
    <property type="evidence" value="ECO:0007669"/>
    <property type="project" value="InterPro"/>
</dbReference>
<dbReference type="SMART" id="SM00530">
    <property type="entry name" value="HTH_XRE"/>
    <property type="match status" value="1"/>
</dbReference>
<dbReference type="RefSeq" id="WP_129892167.1">
    <property type="nucleotide sequence ID" value="NZ_CP035758.1"/>
</dbReference>
<name>A0A4P6JZP0_KTERU</name>
<dbReference type="AlphaFoldDB" id="A0A4P6JZP0"/>
<reference evidence="2 3" key="1">
    <citation type="submission" date="2019-01" db="EMBL/GenBank/DDBJ databases">
        <title>Ktedonosporobacter rubrisoli SCAWS-G2.</title>
        <authorList>
            <person name="Huang Y."/>
            <person name="Yan B."/>
        </authorList>
    </citation>
    <scope>NUCLEOTIDE SEQUENCE [LARGE SCALE GENOMIC DNA]</scope>
    <source>
        <strain evidence="2 3">SCAWS-G2</strain>
    </source>
</reference>
<dbReference type="InterPro" id="IPR001387">
    <property type="entry name" value="Cro/C1-type_HTH"/>
</dbReference>
<evidence type="ECO:0000313" key="2">
    <source>
        <dbReference type="EMBL" id="QBD81105.1"/>
    </source>
</evidence>
<keyword evidence="3" id="KW-1185">Reference proteome</keyword>
<dbReference type="PROSITE" id="PS50943">
    <property type="entry name" value="HTH_CROC1"/>
    <property type="match status" value="1"/>
</dbReference>
<evidence type="ECO:0000259" key="1">
    <source>
        <dbReference type="PROSITE" id="PS50943"/>
    </source>
</evidence>
<accession>A0A4P6JZP0</accession>
<gene>
    <name evidence="2" type="ORF">EPA93_36090</name>
</gene>